<feature type="transmembrane region" description="Helical" evidence="8">
    <location>
        <begin position="143"/>
        <end position="165"/>
    </location>
</feature>
<dbReference type="Pfam" id="PF01040">
    <property type="entry name" value="UbiA"/>
    <property type="match status" value="1"/>
</dbReference>
<name>A0AAV0AVY9_PHAPC</name>
<evidence type="ECO:0000256" key="6">
    <source>
        <dbReference type="ARBA" id="ARBA00022989"/>
    </source>
</evidence>
<dbReference type="GO" id="GO:0005886">
    <property type="term" value="C:plasma membrane"/>
    <property type="evidence" value="ECO:0007669"/>
    <property type="project" value="TreeGrafter"/>
</dbReference>
<evidence type="ECO:0000256" key="5">
    <source>
        <dbReference type="ARBA" id="ARBA00022692"/>
    </source>
</evidence>
<evidence type="ECO:0000256" key="8">
    <source>
        <dbReference type="SAM" id="Phobius"/>
    </source>
</evidence>
<comment type="subcellular location">
    <subcellularLocation>
        <location evidence="2">Membrane</location>
        <topology evidence="2">Multi-pass membrane protein</topology>
    </subcellularLocation>
</comment>
<evidence type="ECO:0000256" key="7">
    <source>
        <dbReference type="ARBA" id="ARBA00023136"/>
    </source>
</evidence>
<comment type="similarity">
    <text evidence="3">Belongs to the UbiA prenyltransferase family.</text>
</comment>
<gene>
    <name evidence="9" type="ORF">PPACK8108_LOCUS8030</name>
</gene>
<organism evidence="9 10">
    <name type="scientific">Phakopsora pachyrhizi</name>
    <name type="common">Asian soybean rust disease fungus</name>
    <dbReference type="NCBI Taxonomy" id="170000"/>
    <lineage>
        <taxon>Eukaryota</taxon>
        <taxon>Fungi</taxon>
        <taxon>Dikarya</taxon>
        <taxon>Basidiomycota</taxon>
        <taxon>Pucciniomycotina</taxon>
        <taxon>Pucciniomycetes</taxon>
        <taxon>Pucciniales</taxon>
        <taxon>Phakopsoraceae</taxon>
        <taxon>Phakopsora</taxon>
    </lineage>
</organism>
<evidence type="ECO:0000256" key="2">
    <source>
        <dbReference type="ARBA" id="ARBA00004141"/>
    </source>
</evidence>
<sequence length="374" mass="41736">MCNRFSSSGSKLLDPERVTDALFGQIRALPQELYESHSGESRWSSIFRINSACLRLARLHTLMAWAIFPAPAVYTIVLHHSTAETISFFAIEKVLSCLRLCAVLFLCVMSYRAAGLAWDDIIDREFDAQVRRSKSRPLPSGDISVDGALLFVVVQSAVTIILLQLLASPEVSLAFFVSAALFGIYPYLKRWTHYTQFFGALLISMGAIQGWLACATLYNPVPGYTPGWAHAIAILRRDWAIILPIFLMEYFYELAHELIYGCQDTAEDVLIGLHSLSILCGYENSRNLATWLVAGFTGLLAYCSWSAEISGWPLFLIPSLWLLKSTHDLDLSVPTNCGKWATFAIKVKFTVTTSLMCLFVLKEFGLLKLISSFA</sequence>
<feature type="transmembrane region" description="Helical" evidence="8">
    <location>
        <begin position="200"/>
        <end position="221"/>
    </location>
</feature>
<comment type="caution">
    <text evidence="9">The sequence shown here is derived from an EMBL/GenBank/DDBJ whole genome shotgun (WGS) entry which is preliminary data.</text>
</comment>
<dbReference type="EMBL" id="CALTRL010001623">
    <property type="protein sequence ID" value="CAH7673156.1"/>
    <property type="molecule type" value="Genomic_DNA"/>
</dbReference>
<dbReference type="InterPro" id="IPR039653">
    <property type="entry name" value="Prenyltransferase"/>
</dbReference>
<evidence type="ECO:0000313" key="9">
    <source>
        <dbReference type="EMBL" id="CAH7673156.1"/>
    </source>
</evidence>
<reference evidence="9" key="1">
    <citation type="submission" date="2022-06" db="EMBL/GenBank/DDBJ databases">
        <authorList>
            <consortium name="SYNGENTA / RWTH Aachen University"/>
        </authorList>
    </citation>
    <scope>NUCLEOTIDE SEQUENCE</scope>
</reference>
<accession>A0AAV0AVY9</accession>
<dbReference type="InterPro" id="IPR044878">
    <property type="entry name" value="UbiA_sf"/>
</dbReference>
<feature type="transmembrane region" description="Helical" evidence="8">
    <location>
        <begin position="62"/>
        <end position="80"/>
    </location>
</feature>
<keyword evidence="4" id="KW-0808">Transferase</keyword>
<comment type="cofactor">
    <cofactor evidence="1">
        <name>Mg(2+)</name>
        <dbReference type="ChEBI" id="CHEBI:18420"/>
    </cofactor>
</comment>
<keyword evidence="7 8" id="KW-0472">Membrane</keyword>
<evidence type="ECO:0000256" key="1">
    <source>
        <dbReference type="ARBA" id="ARBA00001946"/>
    </source>
</evidence>
<evidence type="ECO:0000256" key="3">
    <source>
        <dbReference type="ARBA" id="ARBA00005985"/>
    </source>
</evidence>
<evidence type="ECO:0000313" key="10">
    <source>
        <dbReference type="Proteomes" id="UP001153365"/>
    </source>
</evidence>
<dbReference type="PANTHER" id="PTHR11048">
    <property type="entry name" value="PRENYLTRANSFERASES"/>
    <property type="match status" value="1"/>
</dbReference>
<dbReference type="InterPro" id="IPR000537">
    <property type="entry name" value="UbiA_prenyltransferase"/>
</dbReference>
<dbReference type="AlphaFoldDB" id="A0AAV0AVY9"/>
<proteinExistence type="inferred from homology"/>
<dbReference type="PANTHER" id="PTHR11048:SF28">
    <property type="entry name" value="4-HYDROXYBENZOATE POLYPRENYLTRANSFERASE, MITOCHONDRIAL"/>
    <property type="match status" value="1"/>
</dbReference>
<dbReference type="GO" id="GO:0016765">
    <property type="term" value="F:transferase activity, transferring alkyl or aryl (other than methyl) groups"/>
    <property type="evidence" value="ECO:0007669"/>
    <property type="project" value="InterPro"/>
</dbReference>
<feature type="transmembrane region" description="Helical" evidence="8">
    <location>
        <begin position="86"/>
        <end position="108"/>
    </location>
</feature>
<keyword evidence="6 8" id="KW-1133">Transmembrane helix</keyword>
<keyword evidence="5 8" id="KW-0812">Transmembrane</keyword>
<dbReference type="Gene3D" id="1.10.357.140">
    <property type="entry name" value="UbiA prenyltransferase"/>
    <property type="match status" value="1"/>
</dbReference>
<dbReference type="Proteomes" id="UP001153365">
    <property type="component" value="Unassembled WGS sequence"/>
</dbReference>
<dbReference type="Gene3D" id="1.20.120.1780">
    <property type="entry name" value="UbiA prenyltransferase"/>
    <property type="match status" value="1"/>
</dbReference>
<protein>
    <submittedName>
        <fullName evidence="9">UbiA prenyltransferase family-domain-containing protein</fullName>
    </submittedName>
</protein>
<keyword evidence="10" id="KW-1185">Reference proteome</keyword>
<feature type="transmembrane region" description="Helical" evidence="8">
    <location>
        <begin position="171"/>
        <end position="188"/>
    </location>
</feature>
<evidence type="ECO:0000256" key="4">
    <source>
        <dbReference type="ARBA" id="ARBA00022679"/>
    </source>
</evidence>